<organism evidence="1 2">
    <name type="scientific">Cirrhinus mrigala</name>
    <name type="common">Mrigala</name>
    <dbReference type="NCBI Taxonomy" id="683832"/>
    <lineage>
        <taxon>Eukaryota</taxon>
        <taxon>Metazoa</taxon>
        <taxon>Chordata</taxon>
        <taxon>Craniata</taxon>
        <taxon>Vertebrata</taxon>
        <taxon>Euteleostomi</taxon>
        <taxon>Actinopterygii</taxon>
        <taxon>Neopterygii</taxon>
        <taxon>Teleostei</taxon>
        <taxon>Ostariophysi</taxon>
        <taxon>Cypriniformes</taxon>
        <taxon>Cyprinidae</taxon>
        <taxon>Labeoninae</taxon>
        <taxon>Labeonini</taxon>
        <taxon>Cirrhinus</taxon>
    </lineage>
</organism>
<sequence length="115" mass="13250">ENETKSAMRNHTGSHSLGCIEEPKEHEHLNCGLVSTFRSYFQEAAGLKRLDRILGDKLNPIIQTFEHLKTAMGCKHLTTCEEAFPGSKETHKNLEKLRSLLVLYQQWIVKYNKRP</sequence>
<reference evidence="1 2" key="1">
    <citation type="submission" date="2024-05" db="EMBL/GenBank/DDBJ databases">
        <title>Genome sequencing and assembly of Indian major carp, Cirrhinus mrigala (Hamilton, 1822).</title>
        <authorList>
            <person name="Mohindra V."/>
            <person name="Chowdhury L.M."/>
            <person name="Lal K."/>
            <person name="Jena J.K."/>
        </authorList>
    </citation>
    <scope>NUCLEOTIDE SEQUENCE [LARGE SCALE GENOMIC DNA]</scope>
    <source>
        <strain evidence="1">CM1030</strain>
        <tissue evidence="1">Blood</tissue>
    </source>
</reference>
<evidence type="ECO:0000313" key="2">
    <source>
        <dbReference type="Proteomes" id="UP001529510"/>
    </source>
</evidence>
<dbReference type="Proteomes" id="UP001529510">
    <property type="component" value="Unassembled WGS sequence"/>
</dbReference>
<dbReference type="AlphaFoldDB" id="A0ABD0R247"/>
<gene>
    <name evidence="1" type="ORF">M9458_010299</name>
</gene>
<feature type="non-terminal residue" evidence="1">
    <location>
        <position position="1"/>
    </location>
</feature>
<name>A0ABD0R247_CIRMR</name>
<protein>
    <recommendedName>
        <fullName evidence="3">Interleukin-4</fullName>
    </recommendedName>
</protein>
<evidence type="ECO:0000313" key="1">
    <source>
        <dbReference type="EMBL" id="KAL0192003.1"/>
    </source>
</evidence>
<dbReference type="EMBL" id="JAMKFB020000005">
    <property type="protein sequence ID" value="KAL0192003.1"/>
    <property type="molecule type" value="Genomic_DNA"/>
</dbReference>
<keyword evidence="2" id="KW-1185">Reference proteome</keyword>
<evidence type="ECO:0008006" key="3">
    <source>
        <dbReference type="Google" id="ProtNLM"/>
    </source>
</evidence>
<proteinExistence type="predicted"/>
<comment type="caution">
    <text evidence="1">The sequence shown here is derived from an EMBL/GenBank/DDBJ whole genome shotgun (WGS) entry which is preliminary data.</text>
</comment>
<accession>A0ABD0R247</accession>